<evidence type="ECO:0000256" key="1">
    <source>
        <dbReference type="SAM" id="MobiDB-lite"/>
    </source>
</evidence>
<feature type="compositionally biased region" description="Polar residues" evidence="1">
    <location>
        <begin position="390"/>
        <end position="399"/>
    </location>
</feature>
<feature type="compositionally biased region" description="Basic residues" evidence="1">
    <location>
        <begin position="465"/>
        <end position="478"/>
    </location>
</feature>
<feature type="compositionally biased region" description="Polar residues" evidence="1">
    <location>
        <begin position="446"/>
        <end position="460"/>
    </location>
</feature>
<name>A0A9W8YR47_9PEZI</name>
<reference evidence="2" key="1">
    <citation type="submission" date="2022-10" db="EMBL/GenBank/DDBJ databases">
        <title>Tapping the CABI collections for fungal endophytes: first genome assemblies for Collariella, Neodidymelliopsis, Ascochyta clinopodiicola, Didymella pomorum, Didymosphaeria variabile, Neocosmospora piperis and Neocucurbitaria cava.</title>
        <authorList>
            <person name="Hill R."/>
        </authorList>
    </citation>
    <scope>NUCLEOTIDE SEQUENCE</scope>
    <source>
        <strain evidence="2">IMI 355082</strain>
    </source>
</reference>
<feature type="region of interest" description="Disordered" evidence="1">
    <location>
        <begin position="496"/>
        <end position="515"/>
    </location>
</feature>
<feature type="compositionally biased region" description="Acidic residues" evidence="1">
    <location>
        <begin position="346"/>
        <end position="363"/>
    </location>
</feature>
<feature type="region of interest" description="Disordered" evidence="1">
    <location>
        <begin position="427"/>
        <end position="481"/>
    </location>
</feature>
<gene>
    <name evidence="2" type="ORF">N0V93_004465</name>
</gene>
<dbReference type="AlphaFoldDB" id="A0A9W8YR47"/>
<dbReference type="Proteomes" id="UP001140453">
    <property type="component" value="Unassembled WGS sequence"/>
</dbReference>
<dbReference type="EMBL" id="JAPEVB010000003">
    <property type="protein sequence ID" value="KAJ4390866.1"/>
    <property type="molecule type" value="Genomic_DNA"/>
</dbReference>
<keyword evidence="3" id="KW-1185">Reference proteome</keyword>
<proteinExistence type="predicted"/>
<protein>
    <submittedName>
        <fullName evidence="2">Uncharacterized protein</fullName>
    </submittedName>
</protein>
<feature type="region of interest" description="Disordered" evidence="1">
    <location>
        <begin position="320"/>
        <end position="415"/>
    </location>
</feature>
<accession>A0A9W8YR47</accession>
<evidence type="ECO:0000313" key="3">
    <source>
        <dbReference type="Proteomes" id="UP001140453"/>
    </source>
</evidence>
<organism evidence="2 3">
    <name type="scientific">Gnomoniopsis smithogilvyi</name>
    <dbReference type="NCBI Taxonomy" id="1191159"/>
    <lineage>
        <taxon>Eukaryota</taxon>
        <taxon>Fungi</taxon>
        <taxon>Dikarya</taxon>
        <taxon>Ascomycota</taxon>
        <taxon>Pezizomycotina</taxon>
        <taxon>Sordariomycetes</taxon>
        <taxon>Sordariomycetidae</taxon>
        <taxon>Diaporthales</taxon>
        <taxon>Gnomoniaceae</taxon>
        <taxon>Gnomoniopsis</taxon>
    </lineage>
</organism>
<evidence type="ECO:0000313" key="2">
    <source>
        <dbReference type="EMBL" id="KAJ4390866.1"/>
    </source>
</evidence>
<dbReference type="OrthoDB" id="3635128at2759"/>
<feature type="compositionally biased region" description="Low complexity" evidence="1">
    <location>
        <begin position="53"/>
        <end position="62"/>
    </location>
</feature>
<feature type="compositionally biased region" description="Basic and acidic residues" evidence="1">
    <location>
        <begin position="336"/>
        <end position="345"/>
    </location>
</feature>
<comment type="caution">
    <text evidence="2">The sequence shown here is derived from an EMBL/GenBank/DDBJ whole genome shotgun (WGS) entry which is preliminary data.</text>
</comment>
<feature type="region of interest" description="Disordered" evidence="1">
    <location>
        <begin position="24"/>
        <end position="102"/>
    </location>
</feature>
<sequence length="610" mass="67061">MAADDYPPGGAIYAPEDTPIDPVLQLHRSYVEPHSHELPSLATVPSQDDFGHQQHQQQQQYEQPPPQDEAGPVPSRASSDRDGFRPHQDPRPIIPPDLDTSRVDLTYRRNPRSHSANNPSPDGWLYPHKKGIGTGSNLEAFKDEIEARTMRGENCKTIAEALKALGVQTSDKAISRVRIKWGMRKRTQRKLKTPPPDSDAARLSAKTKIQTLRKIEITRMTQEGMTAEQIYENLTSRGMELKKGVATVLRLQSAWKLTQNPKRWLENFRHQCHKKAKAQQVQAFKDIAKELVLEDPDAWLEAKLAEQSVREARHELALKMMGDHAPTVNRRKLQARRGEARRGDESDIDSDEEGEPLGDEDWDNGLSNGEENDDVDKDASIYPTLDASPNGLSVSNVGQTDIDMGDDGDGTNSAANVTARDFDRIDQTLPEPANPASTIQKKHSQPPAQSSSTPMFSPTGATGPKRSKGQSTKSKKPVAKAVPSPILQAPTAQMIPDQPHALPDVEEPTSPRHQDTQAAAIDAMAVIAGPAASAPTLVLRPEEADANRAALSTLDQYHAAAQAYKEILQARTDNKPLAGSLTGLPPSVKDLELAKRRLKEVNQALMLNLE</sequence>
<feature type="compositionally biased region" description="Basic and acidic residues" evidence="1">
    <location>
        <begin position="78"/>
        <end position="90"/>
    </location>
</feature>